<gene>
    <name evidence="1" type="ORF">GCM10009601_51880</name>
</gene>
<evidence type="ECO:0008006" key="3">
    <source>
        <dbReference type="Google" id="ProtNLM"/>
    </source>
</evidence>
<protein>
    <recommendedName>
        <fullName evidence="3">Tape measure protein</fullName>
    </recommendedName>
</protein>
<accession>A0ABP4JVK2</accession>
<proteinExistence type="predicted"/>
<name>A0ABP4JVK2_9ACTN</name>
<organism evidence="1 2">
    <name type="scientific">Streptomyces thermospinosisporus</name>
    <dbReference type="NCBI Taxonomy" id="161482"/>
    <lineage>
        <taxon>Bacteria</taxon>
        <taxon>Bacillati</taxon>
        <taxon>Actinomycetota</taxon>
        <taxon>Actinomycetes</taxon>
        <taxon>Kitasatosporales</taxon>
        <taxon>Streptomycetaceae</taxon>
        <taxon>Streptomyces</taxon>
    </lineage>
</organism>
<dbReference type="RefSeq" id="WP_344015580.1">
    <property type="nucleotide sequence ID" value="NZ_BAAAIZ010000090.1"/>
</dbReference>
<dbReference type="EMBL" id="BAAAIZ010000090">
    <property type="protein sequence ID" value="GAA1431900.1"/>
    <property type="molecule type" value="Genomic_DNA"/>
</dbReference>
<evidence type="ECO:0000313" key="1">
    <source>
        <dbReference type="EMBL" id="GAA1431900.1"/>
    </source>
</evidence>
<reference evidence="2" key="1">
    <citation type="journal article" date="2019" name="Int. J. Syst. Evol. Microbiol.">
        <title>The Global Catalogue of Microorganisms (GCM) 10K type strain sequencing project: providing services to taxonomists for standard genome sequencing and annotation.</title>
        <authorList>
            <consortium name="The Broad Institute Genomics Platform"/>
            <consortium name="The Broad Institute Genome Sequencing Center for Infectious Disease"/>
            <person name="Wu L."/>
            <person name="Ma J."/>
        </authorList>
    </citation>
    <scope>NUCLEOTIDE SEQUENCE [LARGE SCALE GENOMIC DNA]</scope>
    <source>
        <strain evidence="2">JCM 11756</strain>
    </source>
</reference>
<evidence type="ECO:0000313" key="2">
    <source>
        <dbReference type="Proteomes" id="UP001500973"/>
    </source>
</evidence>
<sequence length="1548" mass="162502">MADLIGSATIRVDMRTADAVRSLRRLQSQADGPLRQLQNRVRAVTRDLNRIGDHTVRVRVDVDTGATAAASAALRDLRQDAQQAGRALGTLATRAATATAALTALGAAARSLRGDMDDLDQRIRRTGDGMNNLRGRLGTVTTAASSAGSAMEGLGSAALMLAPALIPIAVQAAPIAASLGAAAVALGAFGAAAAGQASAIGEAGEAEKKYREAIDEHGRSSKQAADAERAWLRQLSEMPPQTRVAATALSSLKDQYREWSDALAFNTMPVVTRGIHMLASLFPRLTPTVKGASRELMRMQDILAGGMQAPGFDQFMRNMARFSTGVLERANDALVRFMRTANTGAAAGGASQFMEFVRANGPLVRDTLANLGQALRNILEAASNVGPGLLTVVNALAGLVAAVPPGAITAMLQLSLAIKAVRLAAAGMTAVSAAATAFAASVGQMRTAAAGATGVLPRLAAAIGAMSRATKVAVAGTGIGLLVIALSELADIGKQAPPDVDRLTSAFGRLGRSGQVVGEAAKAFGSDLGDLHEKVSALTDPSNAEKVQQWIVTLGGIGDWDSTPVKQAKEQIESIDTALANLVKEGRADLAAAALKRLTAEYGKGGRNTKDFTKNLDGYKEALADAKFEQQLIADSMGLFGEQAGRTSAKLNEQKASADGLRQAIQALNDVNRSALGGQIAFDAAIDAAAKAAKENAGALNMVGGVLDTNSPKAQAAASALNDLAAKTDEAAASARESGQSWTSVNAIYDRGRAALIKTAMQMGLTRAEAKGLAEQLLNIPDVKTRVQMEKEDAQRGLEEFNAAVKKTPGAKSVTLNTLSKGAEAILESFGLKVKRLPNGKVTVTAQNGQALSAIKNVQGALSRLPKSRRINITISHFTKRTQRIVTEYQTRYLTGRSQHDIVGATGGLYTGDSFKYRGRRGYAVGGLVRGPGTGTSDSIPAPFLSNGEFVVNAKQTRQHLPLLRAINDGQLGMAGGGMMGAGASVGAGLVAGMTSALRSVEAAARDLAGAVTTGVEDELQIASPSKKMKALAKDVGKGFIQGLTGSRDKIKSVSKDLATDVRAAFSGRRETALIRMIDRNTSRLLSAASKRDALEKKIAEAEKFAKDTASRAASTGSLATIISKDAFAPKWVEKQMKTSLAVIKKFTANVQTLQKRGLNKNLLRQILEMGPDEGAQFAQALVRADTATIKRFNSLQSQISSASTKLGRFGAGALYDSGKQASKGFLSGLKAQKKDIEKLMLSIAKAMQKSIKKALGIRSPSTVFAEIGRNIGDGLIVGLDAVAPKVAAVVEKVSAKAVESARKVTPKKSTAKARPKSGFEAAVAELQRLVDTGKWKKTGSLLFEDISFQGMSKNFQQFQVKVADGFWAAVEEIKRAVKAGKMVFEDMTFKGMSANVLRFHDVIAQIWKGNPYGRNFGDWGNFGQYKQYGKYASGGLIVGPGSGTADRIPIMASNREFMMSSAAVRHYGVGTMAALNAMRIPRSVISQSVATSRSTGVASASSGDVHIHLTVQNNGAIGSQMQMQDWLAKSLDNLARTNRLPAGLRRP</sequence>
<keyword evidence="2" id="KW-1185">Reference proteome</keyword>
<comment type="caution">
    <text evidence="1">The sequence shown here is derived from an EMBL/GenBank/DDBJ whole genome shotgun (WGS) entry which is preliminary data.</text>
</comment>
<dbReference type="Proteomes" id="UP001500973">
    <property type="component" value="Unassembled WGS sequence"/>
</dbReference>